<dbReference type="Pfam" id="PF04221">
    <property type="entry name" value="RelB"/>
    <property type="match status" value="1"/>
</dbReference>
<comment type="similarity">
    <text evidence="1">Belongs to the RelB/DinJ antitoxin family.</text>
</comment>
<evidence type="ECO:0000256" key="2">
    <source>
        <dbReference type="ARBA" id="ARBA00022649"/>
    </source>
</evidence>
<protein>
    <submittedName>
        <fullName evidence="3">Type II toxin-antitoxin system antitoxin, RelB/DinJ family</fullName>
    </submittedName>
</protein>
<sequence>MAQISVRVDDAVKHEAEQTFDEIGLSMNTAITIFLKACAREKRIPFELTADPFYSSANQRYLEGIMRDVRSGKAHFAPHDLIEET</sequence>
<reference evidence="3 4" key="1">
    <citation type="journal article" date="2017" name="Front. Microbiol.">
        <title>New Insights into the Diversity of the Genus Faecalibacterium.</title>
        <authorList>
            <person name="Benevides L."/>
            <person name="Burman S."/>
            <person name="Martin R."/>
            <person name="Robert V."/>
            <person name="Thomas M."/>
            <person name="Miquel S."/>
            <person name="Chain F."/>
            <person name="Sokol H."/>
            <person name="Bermudez-Humaran L.G."/>
            <person name="Morrison M."/>
            <person name="Langella P."/>
            <person name="Azevedo V.A."/>
            <person name="Chatel J.M."/>
            <person name="Soares S."/>
        </authorList>
    </citation>
    <scope>NUCLEOTIDE SEQUENCE [LARGE SCALE GENOMIC DNA]</scope>
    <source>
        <strain evidence="3 4">CNCM I 4644</strain>
    </source>
</reference>
<gene>
    <name evidence="3" type="ORF">CGS59_00230</name>
</gene>
<dbReference type="Proteomes" id="UP000220480">
    <property type="component" value="Unassembled WGS sequence"/>
</dbReference>
<dbReference type="RefSeq" id="WP_097778443.1">
    <property type="nucleotide sequence ID" value="NZ_NMTZ01000002.1"/>
</dbReference>
<dbReference type="InterPro" id="IPR007337">
    <property type="entry name" value="RelB/DinJ"/>
</dbReference>
<dbReference type="PANTHER" id="PTHR38781:SF1">
    <property type="entry name" value="ANTITOXIN DINJ-RELATED"/>
    <property type="match status" value="1"/>
</dbReference>
<dbReference type="GO" id="GO:0006351">
    <property type="term" value="P:DNA-templated transcription"/>
    <property type="evidence" value="ECO:0007669"/>
    <property type="project" value="TreeGrafter"/>
</dbReference>
<dbReference type="NCBIfam" id="TIGR02384">
    <property type="entry name" value="RelB_DinJ"/>
    <property type="match status" value="1"/>
</dbReference>
<dbReference type="EMBL" id="NMTZ01000002">
    <property type="protein sequence ID" value="PDX85051.1"/>
    <property type="molecule type" value="Genomic_DNA"/>
</dbReference>
<dbReference type="PANTHER" id="PTHR38781">
    <property type="entry name" value="ANTITOXIN DINJ-RELATED"/>
    <property type="match status" value="1"/>
</dbReference>
<evidence type="ECO:0000313" key="4">
    <source>
        <dbReference type="Proteomes" id="UP000220480"/>
    </source>
</evidence>
<name>A0A2A7B160_9FIRM</name>
<evidence type="ECO:0000256" key="1">
    <source>
        <dbReference type="ARBA" id="ARBA00010562"/>
    </source>
</evidence>
<dbReference type="AlphaFoldDB" id="A0A2A7B160"/>
<dbReference type="InterPro" id="IPR013321">
    <property type="entry name" value="Arc_rbn_hlx_hlx"/>
</dbReference>
<comment type="caution">
    <text evidence="3">The sequence shown here is derived from an EMBL/GenBank/DDBJ whole genome shotgun (WGS) entry which is preliminary data.</text>
</comment>
<dbReference type="Gene3D" id="1.10.1220.10">
    <property type="entry name" value="Met repressor-like"/>
    <property type="match status" value="1"/>
</dbReference>
<evidence type="ECO:0000313" key="3">
    <source>
        <dbReference type="EMBL" id="PDX85051.1"/>
    </source>
</evidence>
<keyword evidence="2" id="KW-1277">Toxin-antitoxin system</keyword>
<proteinExistence type="inferred from homology"/>
<accession>A0A2A7B160</accession>
<organism evidence="3 4">
    <name type="scientific">Faecalibacterium prausnitzii</name>
    <dbReference type="NCBI Taxonomy" id="853"/>
    <lineage>
        <taxon>Bacteria</taxon>
        <taxon>Bacillati</taxon>
        <taxon>Bacillota</taxon>
        <taxon>Clostridia</taxon>
        <taxon>Eubacteriales</taxon>
        <taxon>Oscillospiraceae</taxon>
        <taxon>Faecalibacterium</taxon>
    </lineage>
</organism>
<dbReference type="GO" id="GO:0006355">
    <property type="term" value="P:regulation of DNA-templated transcription"/>
    <property type="evidence" value="ECO:0007669"/>
    <property type="project" value="InterPro"/>
</dbReference>